<name>A0A022S3N4_ERYGU</name>
<keyword evidence="3" id="KW-1185">Reference proteome</keyword>
<dbReference type="AlphaFoldDB" id="A0A022S3N4"/>
<evidence type="ECO:0000256" key="1">
    <source>
        <dbReference type="SAM" id="MobiDB-lite"/>
    </source>
</evidence>
<dbReference type="Proteomes" id="UP000030748">
    <property type="component" value="Unassembled WGS sequence"/>
</dbReference>
<dbReference type="EMBL" id="KI630171">
    <property type="protein sequence ID" value="EYU45905.1"/>
    <property type="molecule type" value="Genomic_DNA"/>
</dbReference>
<gene>
    <name evidence="2" type="ORF">MIMGU_mgv1a016014mg</name>
</gene>
<proteinExistence type="predicted"/>
<feature type="compositionally biased region" description="Polar residues" evidence="1">
    <location>
        <begin position="70"/>
        <end position="87"/>
    </location>
</feature>
<organism evidence="2 3">
    <name type="scientific">Erythranthe guttata</name>
    <name type="common">Yellow monkey flower</name>
    <name type="synonym">Mimulus guttatus</name>
    <dbReference type="NCBI Taxonomy" id="4155"/>
    <lineage>
        <taxon>Eukaryota</taxon>
        <taxon>Viridiplantae</taxon>
        <taxon>Streptophyta</taxon>
        <taxon>Embryophyta</taxon>
        <taxon>Tracheophyta</taxon>
        <taxon>Spermatophyta</taxon>
        <taxon>Magnoliopsida</taxon>
        <taxon>eudicotyledons</taxon>
        <taxon>Gunneridae</taxon>
        <taxon>Pentapetalae</taxon>
        <taxon>asterids</taxon>
        <taxon>lamiids</taxon>
        <taxon>Lamiales</taxon>
        <taxon>Phrymaceae</taxon>
        <taxon>Erythranthe</taxon>
    </lineage>
</organism>
<feature type="region of interest" description="Disordered" evidence="1">
    <location>
        <begin position="66"/>
        <end position="87"/>
    </location>
</feature>
<accession>A0A022S3N4</accession>
<reference evidence="2 3" key="1">
    <citation type="journal article" date="2013" name="Proc. Natl. Acad. Sci. U.S.A.">
        <title>Fine-scale variation in meiotic recombination in Mimulus inferred from population shotgun sequencing.</title>
        <authorList>
            <person name="Hellsten U."/>
            <person name="Wright K.M."/>
            <person name="Jenkins J."/>
            <person name="Shu S."/>
            <person name="Yuan Y."/>
            <person name="Wessler S.R."/>
            <person name="Schmutz J."/>
            <person name="Willis J.H."/>
            <person name="Rokhsar D.S."/>
        </authorList>
    </citation>
    <scope>NUCLEOTIDE SEQUENCE [LARGE SCALE GENOMIC DNA]</scope>
    <source>
        <strain evidence="3">cv. DUN x IM62</strain>
    </source>
</reference>
<evidence type="ECO:0000313" key="3">
    <source>
        <dbReference type="Proteomes" id="UP000030748"/>
    </source>
</evidence>
<protein>
    <submittedName>
        <fullName evidence="2">Uncharacterized protein</fullName>
    </submittedName>
</protein>
<sequence>MAEWKLAQSSTTPSYLCFSDTERFSGVTPLNLIAILMILNSQNKDHLLVLIRQQQELTEAVHKLFDSTAPPRQNHNQNDEINPDMNVNLQQPVQPLNLSLPEEELPQGVNRNHEQLNVNQELTAMPLTLSPEVETKH</sequence>
<evidence type="ECO:0000313" key="2">
    <source>
        <dbReference type="EMBL" id="EYU45905.1"/>
    </source>
</evidence>